<name>A0ABQ6MM61_9STRA</name>
<dbReference type="InterPro" id="IPR007751">
    <property type="entry name" value="DUF676_lipase-like"/>
</dbReference>
<dbReference type="Gene3D" id="3.40.50.1820">
    <property type="entry name" value="alpha/beta hydrolase"/>
    <property type="match status" value="1"/>
</dbReference>
<keyword evidence="3" id="KW-1185">Reference proteome</keyword>
<dbReference type="Pfam" id="PF05057">
    <property type="entry name" value="DUF676"/>
    <property type="match status" value="1"/>
</dbReference>
<dbReference type="PANTHER" id="PTHR12482:SF62">
    <property type="entry name" value="LIPASE ROG1-RELATED"/>
    <property type="match status" value="1"/>
</dbReference>
<organism evidence="2 3">
    <name type="scientific">Tetraparma gracilis</name>
    <dbReference type="NCBI Taxonomy" id="2962635"/>
    <lineage>
        <taxon>Eukaryota</taxon>
        <taxon>Sar</taxon>
        <taxon>Stramenopiles</taxon>
        <taxon>Ochrophyta</taxon>
        <taxon>Bolidophyceae</taxon>
        <taxon>Parmales</taxon>
        <taxon>Triparmaceae</taxon>
        <taxon>Tetraparma</taxon>
    </lineage>
</organism>
<dbReference type="PANTHER" id="PTHR12482">
    <property type="entry name" value="LIPASE ROG1-RELATED-RELATED"/>
    <property type="match status" value="1"/>
</dbReference>
<dbReference type="InterPro" id="IPR044294">
    <property type="entry name" value="Lipase-like"/>
</dbReference>
<protein>
    <recommendedName>
        <fullName evidence="1">DUF676 domain-containing protein</fullName>
    </recommendedName>
</protein>
<dbReference type="EMBL" id="BRYB01000356">
    <property type="protein sequence ID" value="GMI28428.1"/>
    <property type="molecule type" value="Genomic_DNA"/>
</dbReference>
<evidence type="ECO:0000259" key="1">
    <source>
        <dbReference type="Pfam" id="PF05057"/>
    </source>
</evidence>
<dbReference type="Proteomes" id="UP001165060">
    <property type="component" value="Unassembled WGS sequence"/>
</dbReference>
<dbReference type="InterPro" id="IPR029058">
    <property type="entry name" value="AB_hydrolase_fold"/>
</dbReference>
<proteinExistence type="predicted"/>
<accession>A0ABQ6MM61</accession>
<comment type="caution">
    <text evidence="2">The sequence shown here is derived from an EMBL/GenBank/DDBJ whole genome shotgun (WGS) entry which is preliminary data.</text>
</comment>
<feature type="non-terminal residue" evidence="2">
    <location>
        <position position="1"/>
    </location>
</feature>
<dbReference type="SUPFAM" id="SSF53474">
    <property type="entry name" value="alpha/beta-Hydrolases"/>
    <property type="match status" value="1"/>
</dbReference>
<gene>
    <name evidence="2" type="ORF">TeGR_g12031</name>
</gene>
<sequence length="266" mass="27816">PPPPNLALIVSSANAGSTGAQTFSLTLSGISSGGERLASEAVELAGRFPNLTHLSFVGCSMGGLFAREAARLLFSPSSTPLLPPGVQPHSFITLATPHLGVYGTSAGPKARFFSLFAPPPYKGPSELLLSSPALPSLASGGGGALRRFRRRVAYAPLRDDGTVAYRTAALSLAAAVPPAAGGTIARAGPPDPREALAWPGMDPARGKSLVIARMRRDLVEGAPWTVVDVDMRHNQLATLYPTYGGRKPGRNEESFAVAEDVLRRLR</sequence>
<evidence type="ECO:0000313" key="3">
    <source>
        <dbReference type="Proteomes" id="UP001165060"/>
    </source>
</evidence>
<reference evidence="2 3" key="1">
    <citation type="journal article" date="2023" name="Commun. Biol.">
        <title>Genome analysis of Parmales, the sister group of diatoms, reveals the evolutionary specialization of diatoms from phago-mixotrophs to photoautotrophs.</title>
        <authorList>
            <person name="Ban H."/>
            <person name="Sato S."/>
            <person name="Yoshikawa S."/>
            <person name="Yamada K."/>
            <person name="Nakamura Y."/>
            <person name="Ichinomiya M."/>
            <person name="Sato N."/>
            <person name="Blanc-Mathieu R."/>
            <person name="Endo H."/>
            <person name="Kuwata A."/>
            <person name="Ogata H."/>
        </authorList>
    </citation>
    <scope>NUCLEOTIDE SEQUENCE [LARGE SCALE GENOMIC DNA]</scope>
</reference>
<feature type="domain" description="DUF676" evidence="1">
    <location>
        <begin position="22"/>
        <end position="106"/>
    </location>
</feature>
<evidence type="ECO:0000313" key="2">
    <source>
        <dbReference type="EMBL" id="GMI28428.1"/>
    </source>
</evidence>